<dbReference type="InterPro" id="IPR002355">
    <property type="entry name" value="Cu_oxidase_Cu_BS"/>
</dbReference>
<dbReference type="Gene3D" id="2.60.40.420">
    <property type="entry name" value="Cupredoxins - blue copper proteins"/>
    <property type="match status" value="3"/>
</dbReference>
<dbReference type="InterPro" id="IPR033138">
    <property type="entry name" value="Cu_oxidase_CS"/>
</dbReference>
<feature type="domain" description="Plastocyanin-like" evidence="9">
    <location>
        <begin position="79"/>
        <end position="190"/>
    </location>
</feature>
<evidence type="ECO:0000256" key="1">
    <source>
        <dbReference type="ARBA" id="ARBA00010609"/>
    </source>
</evidence>
<dbReference type="InterPro" id="IPR045087">
    <property type="entry name" value="Cu-oxidase_fam"/>
</dbReference>
<dbReference type="PANTHER" id="PTHR11709:SF71">
    <property type="entry name" value="OXIDOREDUCTASE TPCJ"/>
    <property type="match status" value="1"/>
</dbReference>
<comment type="similarity">
    <text evidence="1">Belongs to the multicopper oxidase family.</text>
</comment>
<keyword evidence="2" id="KW-0479">Metal-binding</keyword>
<dbReference type="CDD" id="cd13880">
    <property type="entry name" value="CuRO_2_MaLCC_like"/>
    <property type="match status" value="1"/>
</dbReference>
<dbReference type="FunFam" id="2.60.40.420:FF:000038">
    <property type="entry name" value="Extracellular dihydrogeodin oxidase/laccase"/>
    <property type="match status" value="1"/>
</dbReference>
<keyword evidence="5" id="KW-0186">Copper</keyword>
<feature type="domain" description="Plastocyanin-like" evidence="7">
    <location>
        <begin position="201"/>
        <end position="355"/>
    </location>
</feature>
<keyword evidence="11" id="KW-1185">Reference proteome</keyword>
<organism evidence="10 11">
    <name type="scientific">Cercophora newfieldiana</name>
    <dbReference type="NCBI Taxonomy" id="92897"/>
    <lineage>
        <taxon>Eukaryota</taxon>
        <taxon>Fungi</taxon>
        <taxon>Dikarya</taxon>
        <taxon>Ascomycota</taxon>
        <taxon>Pezizomycotina</taxon>
        <taxon>Sordariomycetes</taxon>
        <taxon>Sordariomycetidae</taxon>
        <taxon>Sordariales</taxon>
        <taxon>Lasiosphaeriaceae</taxon>
        <taxon>Cercophora</taxon>
    </lineage>
</organism>
<evidence type="ECO:0000313" key="10">
    <source>
        <dbReference type="EMBL" id="KAK0648571.1"/>
    </source>
</evidence>
<accession>A0AA39Y9K5</accession>
<dbReference type="CDD" id="cd13854">
    <property type="entry name" value="CuRO_1_MaLCC_like"/>
    <property type="match status" value="1"/>
</dbReference>
<protein>
    <submittedName>
        <fullName evidence="10">Multicopper oxidase-domain-containing protein</fullName>
    </submittedName>
</protein>
<evidence type="ECO:0000259" key="8">
    <source>
        <dbReference type="Pfam" id="PF07731"/>
    </source>
</evidence>
<dbReference type="InterPro" id="IPR001117">
    <property type="entry name" value="Cu-oxidase_2nd"/>
</dbReference>
<dbReference type="PANTHER" id="PTHR11709">
    <property type="entry name" value="MULTI-COPPER OXIDASE"/>
    <property type="match status" value="1"/>
</dbReference>
<dbReference type="GO" id="GO:0005507">
    <property type="term" value="F:copper ion binding"/>
    <property type="evidence" value="ECO:0007669"/>
    <property type="project" value="InterPro"/>
</dbReference>
<dbReference type="InterPro" id="IPR008972">
    <property type="entry name" value="Cupredoxin"/>
</dbReference>
<comment type="caution">
    <text evidence="10">The sequence shown here is derived from an EMBL/GenBank/DDBJ whole genome shotgun (WGS) entry which is preliminary data.</text>
</comment>
<evidence type="ECO:0000259" key="7">
    <source>
        <dbReference type="Pfam" id="PF00394"/>
    </source>
</evidence>
<keyword evidence="6" id="KW-0325">Glycoprotein</keyword>
<gene>
    <name evidence="10" type="ORF">B0T16DRAFT_326663</name>
</gene>
<dbReference type="SUPFAM" id="SSF49503">
    <property type="entry name" value="Cupredoxins"/>
    <property type="match status" value="3"/>
</dbReference>
<dbReference type="Pfam" id="PF00394">
    <property type="entry name" value="Cu-oxidase"/>
    <property type="match status" value="1"/>
</dbReference>
<dbReference type="PROSITE" id="PS00080">
    <property type="entry name" value="MULTICOPPER_OXIDASE2"/>
    <property type="match status" value="1"/>
</dbReference>
<dbReference type="AlphaFoldDB" id="A0AA39Y9K5"/>
<dbReference type="Proteomes" id="UP001174936">
    <property type="component" value="Unassembled WGS sequence"/>
</dbReference>
<dbReference type="GO" id="GO:0016491">
    <property type="term" value="F:oxidoreductase activity"/>
    <property type="evidence" value="ECO:0007669"/>
    <property type="project" value="UniProtKB-KW"/>
</dbReference>
<evidence type="ECO:0000256" key="4">
    <source>
        <dbReference type="ARBA" id="ARBA00023002"/>
    </source>
</evidence>
<dbReference type="CDD" id="cd13901">
    <property type="entry name" value="CuRO_3_MaLCC_like"/>
    <property type="match status" value="1"/>
</dbReference>
<evidence type="ECO:0000313" key="11">
    <source>
        <dbReference type="Proteomes" id="UP001174936"/>
    </source>
</evidence>
<sequence>MKQSLASAIALGAGAFASIIPYHNSAQLAHEPTLTTRKACENTPTSRHCWGEYSLDTNWYEVTPDTGRTVEYWLSAVEGPCAPDGYNRTCMTFNGTIPGPTIIANWGDKIKVHVTNNMVSNGTAIHWHGIHQRNTLLADGVPGVTQCPIAPGESMTYEFRATQYGSSWYHSHFSLQYAEGLFGGMIINGPANGNYDEDLGTLLLQDWSHIETFNKWNAAKLGRPPSLESSLINGTNTFDCSNSTDPKCVGGGKKFEMVFEPGKKYLLRLVNVAIDGTFQFSIDGHSLTVIANDFVPIKSYTTDSVQITIGQRYDVIVEALSTPSAPSYWLRGGWINRCAPNANINSVTGIVRYNTSSTALPTTTSTVVPSTHCLDEPLERTVPYLPLDVSNIPPPNLLLENLNSTTGGAYFQWTINTSSLVLDWKNPTMMHVFNNDSLFPTPFNVVPIGRSSPSAAPEWAVLIIQDVGAVNLAHPIHLHGHDFWVLAQKGSAKWDGTTASFNTVNPPRRDVATLPGGGYLAMGFLLDNPGAWLVHCHIAWHASQGLSLEFVEDQKDIVMGIPEGEEKQFRDVCRSWGLHKPVWEQDDSGI</sequence>
<dbReference type="Pfam" id="PF07731">
    <property type="entry name" value="Cu-oxidase_2"/>
    <property type="match status" value="1"/>
</dbReference>
<keyword evidence="4" id="KW-0560">Oxidoreductase</keyword>
<dbReference type="EMBL" id="JAULSV010000003">
    <property type="protein sequence ID" value="KAK0648571.1"/>
    <property type="molecule type" value="Genomic_DNA"/>
</dbReference>
<evidence type="ECO:0000259" key="9">
    <source>
        <dbReference type="Pfam" id="PF07732"/>
    </source>
</evidence>
<feature type="domain" description="Plastocyanin-like" evidence="8">
    <location>
        <begin position="424"/>
        <end position="555"/>
    </location>
</feature>
<dbReference type="InterPro" id="IPR011706">
    <property type="entry name" value="Cu-oxidase_C"/>
</dbReference>
<evidence type="ECO:0000256" key="6">
    <source>
        <dbReference type="ARBA" id="ARBA00023180"/>
    </source>
</evidence>
<dbReference type="Pfam" id="PF07732">
    <property type="entry name" value="Cu-oxidase_3"/>
    <property type="match status" value="1"/>
</dbReference>
<evidence type="ECO:0000256" key="3">
    <source>
        <dbReference type="ARBA" id="ARBA00022737"/>
    </source>
</evidence>
<dbReference type="FunFam" id="2.60.40.420:FF:000021">
    <property type="entry name" value="Extracellular dihydrogeodin oxidase/laccase"/>
    <property type="match status" value="1"/>
</dbReference>
<evidence type="ECO:0000256" key="5">
    <source>
        <dbReference type="ARBA" id="ARBA00023008"/>
    </source>
</evidence>
<proteinExistence type="inferred from homology"/>
<evidence type="ECO:0000256" key="2">
    <source>
        <dbReference type="ARBA" id="ARBA00022723"/>
    </source>
</evidence>
<dbReference type="InterPro" id="IPR011707">
    <property type="entry name" value="Cu-oxidase-like_N"/>
</dbReference>
<name>A0AA39Y9K5_9PEZI</name>
<dbReference type="PROSITE" id="PS00079">
    <property type="entry name" value="MULTICOPPER_OXIDASE1"/>
    <property type="match status" value="1"/>
</dbReference>
<reference evidence="10" key="1">
    <citation type="submission" date="2023-06" db="EMBL/GenBank/DDBJ databases">
        <title>Genome-scale phylogeny and comparative genomics of the fungal order Sordariales.</title>
        <authorList>
            <consortium name="Lawrence Berkeley National Laboratory"/>
            <person name="Hensen N."/>
            <person name="Bonometti L."/>
            <person name="Westerberg I."/>
            <person name="Brannstrom I.O."/>
            <person name="Guillou S."/>
            <person name="Cros-Aarteil S."/>
            <person name="Calhoun S."/>
            <person name="Haridas S."/>
            <person name="Kuo A."/>
            <person name="Mondo S."/>
            <person name="Pangilinan J."/>
            <person name="Riley R."/>
            <person name="Labutti K."/>
            <person name="Andreopoulos B."/>
            <person name="Lipzen A."/>
            <person name="Chen C."/>
            <person name="Yanf M."/>
            <person name="Daum C."/>
            <person name="Ng V."/>
            <person name="Clum A."/>
            <person name="Steindorff A."/>
            <person name="Ohm R."/>
            <person name="Martin F."/>
            <person name="Silar P."/>
            <person name="Natvig D."/>
            <person name="Lalanne C."/>
            <person name="Gautier V."/>
            <person name="Ament-Velasquez S.L."/>
            <person name="Kruys A."/>
            <person name="Hutchinson M.I."/>
            <person name="Powell A.J."/>
            <person name="Barry K."/>
            <person name="Miller A.N."/>
            <person name="Grigoriev I.V."/>
            <person name="Debuchy R."/>
            <person name="Gladieux P."/>
            <person name="Thoren M.H."/>
            <person name="Johannesson H."/>
        </authorList>
    </citation>
    <scope>NUCLEOTIDE SEQUENCE</scope>
    <source>
        <strain evidence="10">SMH2532-1</strain>
    </source>
</reference>
<keyword evidence="3" id="KW-0677">Repeat</keyword>